<keyword evidence="4" id="KW-0808">Transferase</keyword>
<evidence type="ECO:0000259" key="16">
    <source>
        <dbReference type="PROSITE" id="PS50011"/>
    </source>
</evidence>
<evidence type="ECO:0000256" key="11">
    <source>
        <dbReference type="ARBA" id="ARBA00060432"/>
    </source>
</evidence>
<comment type="caution">
    <text evidence="18">The sequence shown here is derived from an EMBL/GenBank/DDBJ whole genome shotgun (WGS) entry which is preliminary data.</text>
</comment>
<dbReference type="SUPFAM" id="SSF54184">
    <property type="entry name" value="Penicillin-binding protein 2x (pbp-2x), c-terminal domain"/>
    <property type="match status" value="1"/>
</dbReference>
<reference evidence="18" key="1">
    <citation type="journal article" date="2014" name="Int. J. Syst. Evol. Microbiol.">
        <title>Complete genome sequence of Corynebacterium casei LMG S-19264T (=DSM 44701T), isolated from a smear-ripened cheese.</title>
        <authorList>
            <consortium name="US DOE Joint Genome Institute (JGI-PGF)"/>
            <person name="Walter F."/>
            <person name="Albersmeier A."/>
            <person name="Kalinowski J."/>
            <person name="Ruckert C."/>
        </authorList>
    </citation>
    <scope>NUCLEOTIDE SEQUENCE</scope>
    <source>
        <strain evidence="18">CGMCC 1.12777</strain>
    </source>
</reference>
<dbReference type="InterPro" id="IPR005543">
    <property type="entry name" value="PASTA_dom"/>
</dbReference>
<evidence type="ECO:0000256" key="9">
    <source>
        <dbReference type="ARBA" id="ARBA00047899"/>
    </source>
</evidence>
<evidence type="ECO:0000256" key="5">
    <source>
        <dbReference type="ARBA" id="ARBA00022741"/>
    </source>
</evidence>
<feature type="transmembrane region" description="Helical" evidence="15">
    <location>
        <begin position="351"/>
        <end position="372"/>
    </location>
</feature>
<dbReference type="PROSITE" id="PS00108">
    <property type="entry name" value="PROTEIN_KINASE_ST"/>
    <property type="match status" value="1"/>
</dbReference>
<dbReference type="AlphaFoldDB" id="A0A8J2ZRS1"/>
<keyword evidence="5 13" id="KW-0547">Nucleotide-binding</keyword>
<name>A0A8J2ZRS1_9BACL</name>
<feature type="domain" description="Protein kinase" evidence="16">
    <location>
        <begin position="10"/>
        <end position="267"/>
    </location>
</feature>
<gene>
    <name evidence="18" type="primary">prkC</name>
    <name evidence="18" type="ORF">GCM10007096_03330</name>
</gene>
<dbReference type="PROSITE" id="PS00107">
    <property type="entry name" value="PROTEIN_KINASE_ATP"/>
    <property type="match status" value="1"/>
</dbReference>
<evidence type="ECO:0000256" key="1">
    <source>
        <dbReference type="ARBA" id="ARBA00012513"/>
    </source>
</evidence>
<dbReference type="SUPFAM" id="SSF56112">
    <property type="entry name" value="Protein kinase-like (PK-like)"/>
    <property type="match status" value="1"/>
</dbReference>
<keyword evidence="19" id="KW-1185">Reference proteome</keyword>
<dbReference type="PANTHER" id="PTHR43289:SF34">
    <property type="entry name" value="SERINE_THREONINE-PROTEIN KINASE YBDM-RELATED"/>
    <property type="match status" value="1"/>
</dbReference>
<evidence type="ECO:0000259" key="17">
    <source>
        <dbReference type="PROSITE" id="PS51178"/>
    </source>
</evidence>
<dbReference type="NCBIfam" id="NF033483">
    <property type="entry name" value="PknB_PASTA_kin"/>
    <property type="match status" value="1"/>
</dbReference>
<comment type="subcellular location">
    <subcellularLocation>
        <location evidence="11">Spore membrane</location>
        <topology evidence="11">Single-pass type II membrane protein</topology>
    </subcellularLocation>
</comment>
<evidence type="ECO:0000256" key="15">
    <source>
        <dbReference type="SAM" id="Phobius"/>
    </source>
</evidence>
<dbReference type="Gene3D" id="3.30.10.20">
    <property type="match status" value="3"/>
</dbReference>
<feature type="region of interest" description="Disordered" evidence="14">
    <location>
        <begin position="274"/>
        <end position="343"/>
    </location>
</feature>
<dbReference type="GO" id="GO:0007165">
    <property type="term" value="P:signal transduction"/>
    <property type="evidence" value="ECO:0007669"/>
    <property type="project" value="UniProtKB-ARBA"/>
</dbReference>
<comment type="catalytic activity">
    <reaction evidence="10">
        <text>L-seryl-[protein] + ATP = O-phospho-L-seryl-[protein] + ADP + H(+)</text>
        <dbReference type="Rhea" id="RHEA:17989"/>
        <dbReference type="Rhea" id="RHEA-COMP:9863"/>
        <dbReference type="Rhea" id="RHEA-COMP:11604"/>
        <dbReference type="ChEBI" id="CHEBI:15378"/>
        <dbReference type="ChEBI" id="CHEBI:29999"/>
        <dbReference type="ChEBI" id="CHEBI:30616"/>
        <dbReference type="ChEBI" id="CHEBI:83421"/>
        <dbReference type="ChEBI" id="CHEBI:456216"/>
        <dbReference type="EC" id="2.7.11.1"/>
    </reaction>
</comment>
<dbReference type="EMBL" id="BMFV01000001">
    <property type="protein sequence ID" value="GGH74780.1"/>
    <property type="molecule type" value="Genomic_DNA"/>
</dbReference>
<sequence>MIGKRLNDRYKIISRVGDGGMAVVYKAKDLILDRFCAVKILRQQFSNDEAFIRRFRREAESVSSLSHANIVNIYDIGEEDDLYYIVMEYVDGTTLKTYIKHFAPVPPENAVYILKQIAAAIEHAHEHGIVHRDIKPQNILIDDQDQVKVTDFGIALGLTSATITYTNSILGSAHYLSPEQARGGKATVKSDIYGFGIVMYEMLTGQLPFPGDTPVSVALKHLNDDFIHPRELNPNLPQSLENIILRSLAKNPDDRFDSMGDLYDDLTTALNPERINEPKFSLANEDDPGETKVMVPLTNNQSSPHDSKASVSAPEENGDEEEEEETPTSKKKEKKKDKGTKEKKGKKKKRAVLFITIAILLLAIIVAALFLVPKWLRVDTVAVPKVKGLTYEQAADKLEAKEFKVKRKNVTDEDAPSGVVVSQNPEAGEKIKKKSTVTLSVSKGPEKETIQDYVGYDIETVKQLGLEDKFKDVIYKGVASADDPVGQVIAQTPDAGSENVPSDTVLQITYSTGPEKITIPNIKGDSKEDAKTSLENLGFKVAYAEGDYSDDIEEGHVLKTDPSFGSTAEEGTEITVYLSKGKELEPRTTVEPITVTVKQAADSGDDDKPGNDKDNGNQNHNSNNGKGNPPDKGDDETQPVNVVIYYTDAKHDHEQFVNESITETKVYNLPLTVDPEGKASYQVFKDGQLIEDKTIKYDDIKD</sequence>
<keyword evidence="2" id="KW-0723">Serine/threonine-protein kinase</keyword>
<protein>
    <recommendedName>
        <fullName evidence="12">Serine/threonine-protein kinase PrkC</fullName>
        <ecNumber evidence="1">2.7.11.1</ecNumber>
    </recommendedName>
</protein>
<feature type="compositionally biased region" description="Basic residues" evidence="14">
    <location>
        <begin position="329"/>
        <end position="343"/>
    </location>
</feature>
<evidence type="ECO:0000313" key="18">
    <source>
        <dbReference type="EMBL" id="GGH74780.1"/>
    </source>
</evidence>
<dbReference type="GO" id="GO:0005524">
    <property type="term" value="F:ATP binding"/>
    <property type="evidence" value="ECO:0007669"/>
    <property type="project" value="UniProtKB-UniRule"/>
</dbReference>
<comment type="catalytic activity">
    <reaction evidence="9">
        <text>L-threonyl-[protein] + ATP = O-phospho-L-threonyl-[protein] + ADP + H(+)</text>
        <dbReference type="Rhea" id="RHEA:46608"/>
        <dbReference type="Rhea" id="RHEA-COMP:11060"/>
        <dbReference type="Rhea" id="RHEA-COMP:11605"/>
        <dbReference type="ChEBI" id="CHEBI:15378"/>
        <dbReference type="ChEBI" id="CHEBI:30013"/>
        <dbReference type="ChEBI" id="CHEBI:30616"/>
        <dbReference type="ChEBI" id="CHEBI:61977"/>
        <dbReference type="ChEBI" id="CHEBI:456216"/>
        <dbReference type="EC" id="2.7.11.1"/>
    </reaction>
</comment>
<dbReference type="InterPro" id="IPR011009">
    <property type="entry name" value="Kinase-like_dom_sf"/>
</dbReference>
<dbReference type="FunFam" id="3.30.200.20:FF:000035">
    <property type="entry name" value="Serine/threonine protein kinase Stk1"/>
    <property type="match status" value="1"/>
</dbReference>
<accession>A0A8J2ZRS1</accession>
<dbReference type="Proteomes" id="UP000656813">
    <property type="component" value="Unassembled WGS sequence"/>
</dbReference>
<evidence type="ECO:0000313" key="19">
    <source>
        <dbReference type="Proteomes" id="UP000656813"/>
    </source>
</evidence>
<evidence type="ECO:0000256" key="8">
    <source>
        <dbReference type="ARBA" id="ARBA00022968"/>
    </source>
</evidence>
<dbReference type="InterPro" id="IPR017441">
    <property type="entry name" value="Protein_kinase_ATP_BS"/>
</dbReference>
<evidence type="ECO:0000256" key="14">
    <source>
        <dbReference type="SAM" id="MobiDB-lite"/>
    </source>
</evidence>
<dbReference type="PROSITE" id="PS51178">
    <property type="entry name" value="PASTA"/>
    <property type="match status" value="3"/>
</dbReference>
<keyword evidence="15" id="KW-1133">Transmembrane helix</keyword>
<evidence type="ECO:0000256" key="6">
    <source>
        <dbReference type="ARBA" id="ARBA00022777"/>
    </source>
</evidence>
<dbReference type="InterPro" id="IPR000719">
    <property type="entry name" value="Prot_kinase_dom"/>
</dbReference>
<feature type="domain" description="PASTA" evidence="17">
    <location>
        <begin position="513"/>
        <end position="580"/>
    </location>
</feature>
<dbReference type="RefSeq" id="WP_188495372.1">
    <property type="nucleotide sequence ID" value="NZ_BMFV01000001.1"/>
</dbReference>
<keyword evidence="8" id="KW-0735">Signal-anchor</keyword>
<reference evidence="18" key="2">
    <citation type="submission" date="2020-09" db="EMBL/GenBank/DDBJ databases">
        <authorList>
            <person name="Sun Q."/>
            <person name="Zhou Y."/>
        </authorList>
    </citation>
    <scope>NUCLEOTIDE SEQUENCE</scope>
    <source>
        <strain evidence="18">CGMCC 1.12777</strain>
    </source>
</reference>
<proteinExistence type="predicted"/>
<dbReference type="PANTHER" id="PTHR43289">
    <property type="entry name" value="MITOGEN-ACTIVATED PROTEIN KINASE KINASE KINASE 20-RELATED"/>
    <property type="match status" value="1"/>
</dbReference>
<keyword evidence="7 13" id="KW-0067">ATP-binding</keyword>
<dbReference type="FunFam" id="1.10.510.10:FF:000021">
    <property type="entry name" value="Serine/threonine protein kinase"/>
    <property type="match status" value="1"/>
</dbReference>
<evidence type="ECO:0000256" key="2">
    <source>
        <dbReference type="ARBA" id="ARBA00022527"/>
    </source>
</evidence>
<feature type="domain" description="PASTA" evidence="17">
    <location>
        <begin position="444"/>
        <end position="512"/>
    </location>
</feature>
<keyword evidence="6 18" id="KW-0418">Kinase</keyword>
<keyword evidence="15" id="KW-0812">Transmembrane</keyword>
<evidence type="ECO:0000256" key="12">
    <source>
        <dbReference type="ARBA" id="ARBA00070041"/>
    </source>
</evidence>
<dbReference type="Gene3D" id="2.60.40.2560">
    <property type="match status" value="1"/>
</dbReference>
<dbReference type="GO" id="GO:0004674">
    <property type="term" value="F:protein serine/threonine kinase activity"/>
    <property type="evidence" value="ECO:0007669"/>
    <property type="project" value="UniProtKB-KW"/>
</dbReference>
<organism evidence="18 19">
    <name type="scientific">Pullulanibacillus pueri</name>
    <dbReference type="NCBI Taxonomy" id="1437324"/>
    <lineage>
        <taxon>Bacteria</taxon>
        <taxon>Bacillati</taxon>
        <taxon>Bacillota</taxon>
        <taxon>Bacilli</taxon>
        <taxon>Bacillales</taxon>
        <taxon>Sporolactobacillaceae</taxon>
        <taxon>Pullulanibacillus</taxon>
    </lineage>
</organism>
<feature type="compositionally biased region" description="Basic and acidic residues" evidence="14">
    <location>
        <begin position="606"/>
        <end position="615"/>
    </location>
</feature>
<dbReference type="Gene3D" id="3.30.200.20">
    <property type="entry name" value="Phosphorylase Kinase, domain 1"/>
    <property type="match status" value="1"/>
</dbReference>
<feature type="region of interest" description="Disordered" evidence="14">
    <location>
        <begin position="587"/>
        <end position="637"/>
    </location>
</feature>
<keyword evidence="15" id="KW-0472">Membrane</keyword>
<keyword evidence="3" id="KW-0309">Germination</keyword>
<feature type="compositionally biased region" description="Acidic residues" evidence="14">
    <location>
        <begin position="316"/>
        <end position="326"/>
    </location>
</feature>
<dbReference type="SMART" id="SM00740">
    <property type="entry name" value="PASTA"/>
    <property type="match status" value="3"/>
</dbReference>
<evidence type="ECO:0000256" key="3">
    <source>
        <dbReference type="ARBA" id="ARBA00022544"/>
    </source>
</evidence>
<evidence type="ECO:0000256" key="4">
    <source>
        <dbReference type="ARBA" id="ARBA00022679"/>
    </source>
</evidence>
<evidence type="ECO:0000256" key="7">
    <source>
        <dbReference type="ARBA" id="ARBA00022840"/>
    </source>
</evidence>
<feature type="domain" description="PASTA" evidence="17">
    <location>
        <begin position="377"/>
        <end position="443"/>
    </location>
</feature>
<evidence type="ECO:0000256" key="10">
    <source>
        <dbReference type="ARBA" id="ARBA00048679"/>
    </source>
</evidence>
<dbReference type="GO" id="GO:0009847">
    <property type="term" value="P:spore germination"/>
    <property type="evidence" value="ECO:0007669"/>
    <property type="project" value="UniProtKB-ARBA"/>
</dbReference>
<dbReference type="Pfam" id="PF00069">
    <property type="entry name" value="Pkinase"/>
    <property type="match status" value="1"/>
</dbReference>
<dbReference type="EC" id="2.7.11.1" evidence="1"/>
<dbReference type="Gene3D" id="1.10.510.10">
    <property type="entry name" value="Transferase(Phosphotransferase) domain 1"/>
    <property type="match status" value="1"/>
</dbReference>
<dbReference type="Pfam" id="PF03793">
    <property type="entry name" value="PASTA"/>
    <property type="match status" value="3"/>
</dbReference>
<dbReference type="GO" id="GO:0071224">
    <property type="term" value="P:cellular response to peptidoglycan"/>
    <property type="evidence" value="ECO:0007669"/>
    <property type="project" value="UniProtKB-ARBA"/>
</dbReference>
<dbReference type="InterPro" id="IPR008271">
    <property type="entry name" value="Ser/Thr_kinase_AS"/>
</dbReference>
<dbReference type="CDD" id="cd14014">
    <property type="entry name" value="STKc_PknB_like"/>
    <property type="match status" value="1"/>
</dbReference>
<feature type="binding site" evidence="13">
    <location>
        <position position="39"/>
    </location>
    <ligand>
        <name>ATP</name>
        <dbReference type="ChEBI" id="CHEBI:30616"/>
    </ligand>
</feature>
<dbReference type="CDD" id="cd06577">
    <property type="entry name" value="PASTA_pknB"/>
    <property type="match status" value="3"/>
</dbReference>
<feature type="compositionally biased region" description="Low complexity" evidence="14">
    <location>
        <begin position="616"/>
        <end position="628"/>
    </location>
</feature>
<dbReference type="SMART" id="SM00220">
    <property type="entry name" value="S_TKc"/>
    <property type="match status" value="1"/>
</dbReference>
<evidence type="ECO:0000256" key="13">
    <source>
        <dbReference type="PROSITE-ProRule" id="PRU10141"/>
    </source>
</evidence>
<dbReference type="PROSITE" id="PS50011">
    <property type="entry name" value="PROTEIN_KINASE_DOM"/>
    <property type="match status" value="1"/>
</dbReference>